<evidence type="ECO:0000313" key="12">
    <source>
        <dbReference type="Proteomes" id="UP001147760"/>
    </source>
</evidence>
<feature type="region of interest" description="Disordered" evidence="8">
    <location>
        <begin position="21"/>
        <end position="46"/>
    </location>
</feature>
<evidence type="ECO:0000256" key="6">
    <source>
        <dbReference type="ARBA" id="ARBA00023065"/>
    </source>
</evidence>
<dbReference type="EMBL" id="JAPWDO010000006">
    <property type="protein sequence ID" value="KAJ5466148.1"/>
    <property type="molecule type" value="Genomic_DNA"/>
</dbReference>
<feature type="transmembrane region" description="Helical" evidence="9">
    <location>
        <begin position="527"/>
        <end position="546"/>
    </location>
</feature>
<sequence>MMTTVNGSNDKNLHDINTFAESSTSDEHAALNTSFESDPRSSGSYPCQYEMSRQAELVSTSTNSGSDDIFHKVKNFLRPDKSHIPNDDSLFGWAHHGRPCSSISIFKRQTKQIVRPRIIFSGAFAASAIVISNTSSPALLIFIWNLLAIVPLSITLTEATERISQDLGETAGALLNITIGNLAELIIFVTALLKNNIKVVQSSLLGSILVNLLLVLGSAIIAGCISTSDVTYNTDLTQSFVGLLNLTISCLMIPSAFYGSVKSVTSADHMSLSFSRGVSIILLGTYFLYLFFQFKSHAHLFHSTRLQVPHPTDPQPYTDDLESHHNELTTATSRDIRQLEMQEVRSRSCSVDAHTASAMPLFHSEPSEGRTSLHAQTEPPIGDYEACCCHGYVVKSNRAISVTLLALSTILIAICAEYFSSSFSTLNEQGVLGESFVGLIVIPIAGNVAENVTAVVVASKNQMDLAISVALGSAIQIGLLVSPAMVLIGWALDKPMTLHFDRFEMVTLIGAVLLVDFIVLKGKTNYLEGAILCACFAAISVGAFLLPLT</sequence>
<feature type="transmembrane region" description="Helical" evidence="9">
    <location>
        <begin position="205"/>
        <end position="228"/>
    </location>
</feature>
<dbReference type="Pfam" id="PF01699">
    <property type="entry name" value="Na_Ca_ex"/>
    <property type="match status" value="2"/>
</dbReference>
<evidence type="ECO:0000259" key="10">
    <source>
        <dbReference type="Pfam" id="PF01699"/>
    </source>
</evidence>
<dbReference type="Proteomes" id="UP001147760">
    <property type="component" value="Unassembled WGS sequence"/>
</dbReference>
<dbReference type="GO" id="GO:0015369">
    <property type="term" value="F:calcium:proton antiporter activity"/>
    <property type="evidence" value="ECO:0007669"/>
    <property type="project" value="TreeGrafter"/>
</dbReference>
<comment type="similarity">
    <text evidence="2">Belongs to the Ca(2+):cation antiporter (CaCA) (TC 2.A.19) family.</text>
</comment>
<keyword evidence="4 9" id="KW-0812">Transmembrane</keyword>
<feature type="compositionally biased region" description="Polar residues" evidence="8">
    <location>
        <begin position="31"/>
        <end position="45"/>
    </location>
</feature>
<evidence type="ECO:0000256" key="9">
    <source>
        <dbReference type="SAM" id="Phobius"/>
    </source>
</evidence>
<proteinExistence type="inferred from homology"/>
<reference evidence="11" key="1">
    <citation type="submission" date="2022-12" db="EMBL/GenBank/DDBJ databases">
        <authorList>
            <person name="Petersen C."/>
        </authorList>
    </citation>
    <scope>NUCLEOTIDE SEQUENCE</scope>
    <source>
        <strain evidence="11">IBT 17660</strain>
    </source>
</reference>
<evidence type="ECO:0000313" key="11">
    <source>
        <dbReference type="EMBL" id="KAJ5466148.1"/>
    </source>
</evidence>
<keyword evidence="6" id="KW-0406">Ion transport</keyword>
<evidence type="ECO:0000256" key="4">
    <source>
        <dbReference type="ARBA" id="ARBA00022692"/>
    </source>
</evidence>
<dbReference type="PANTHER" id="PTHR31503">
    <property type="entry name" value="VACUOLAR CALCIUM ION TRANSPORTER"/>
    <property type="match status" value="1"/>
</dbReference>
<feature type="transmembrane region" description="Helical" evidence="9">
    <location>
        <begin position="240"/>
        <end position="261"/>
    </location>
</feature>
<organism evidence="11 12">
    <name type="scientific">Penicillium desertorum</name>
    <dbReference type="NCBI Taxonomy" id="1303715"/>
    <lineage>
        <taxon>Eukaryota</taxon>
        <taxon>Fungi</taxon>
        <taxon>Dikarya</taxon>
        <taxon>Ascomycota</taxon>
        <taxon>Pezizomycotina</taxon>
        <taxon>Eurotiomycetes</taxon>
        <taxon>Eurotiomycetidae</taxon>
        <taxon>Eurotiales</taxon>
        <taxon>Aspergillaceae</taxon>
        <taxon>Penicillium</taxon>
    </lineage>
</organism>
<dbReference type="InterPro" id="IPR044880">
    <property type="entry name" value="NCX_ion-bd_dom_sf"/>
</dbReference>
<feature type="transmembrane region" description="Helical" evidence="9">
    <location>
        <begin position="439"/>
        <end position="458"/>
    </location>
</feature>
<accession>A0A9W9WJD4</accession>
<keyword evidence="3" id="KW-0813">Transport</keyword>
<comment type="caution">
    <text evidence="11">The sequence shown here is derived from an EMBL/GenBank/DDBJ whole genome shotgun (WGS) entry which is preliminary data.</text>
</comment>
<dbReference type="PANTHER" id="PTHR31503:SF18">
    <property type="entry name" value="CA(2+)_H(+) EXCHANGER, PUTATIVE (EUROFUNG)-RELATED"/>
    <property type="match status" value="1"/>
</dbReference>
<keyword evidence="5 9" id="KW-1133">Transmembrane helix</keyword>
<evidence type="ECO:0000256" key="5">
    <source>
        <dbReference type="ARBA" id="ARBA00022989"/>
    </source>
</evidence>
<feature type="domain" description="Sodium/calcium exchanger membrane region" evidence="10">
    <location>
        <begin position="401"/>
        <end position="541"/>
    </location>
</feature>
<protein>
    <recommendedName>
        <fullName evidence="10">Sodium/calcium exchanger membrane region domain-containing protein</fullName>
    </recommendedName>
</protein>
<feature type="transmembrane region" description="Helical" evidence="9">
    <location>
        <begin position="399"/>
        <end position="419"/>
    </location>
</feature>
<evidence type="ECO:0000256" key="1">
    <source>
        <dbReference type="ARBA" id="ARBA00004127"/>
    </source>
</evidence>
<feature type="transmembrane region" description="Helical" evidence="9">
    <location>
        <begin position="503"/>
        <end position="520"/>
    </location>
</feature>
<feature type="transmembrane region" description="Helical" evidence="9">
    <location>
        <begin position="171"/>
        <end position="193"/>
    </location>
</feature>
<comment type="subcellular location">
    <subcellularLocation>
        <location evidence="1">Endomembrane system</location>
        <topology evidence="1">Multi-pass membrane protein</topology>
    </subcellularLocation>
</comment>
<dbReference type="InterPro" id="IPR004837">
    <property type="entry name" value="NaCa_Exmemb"/>
</dbReference>
<feature type="transmembrane region" description="Helical" evidence="9">
    <location>
        <begin position="114"/>
        <end position="132"/>
    </location>
</feature>
<dbReference type="Gene3D" id="1.20.1420.30">
    <property type="entry name" value="NCX, central ion-binding region"/>
    <property type="match status" value="2"/>
</dbReference>
<dbReference type="GO" id="GO:0006874">
    <property type="term" value="P:intracellular calcium ion homeostasis"/>
    <property type="evidence" value="ECO:0007669"/>
    <property type="project" value="TreeGrafter"/>
</dbReference>
<gene>
    <name evidence="11" type="ORF">N7530_009935</name>
</gene>
<reference evidence="11" key="2">
    <citation type="journal article" date="2023" name="IMA Fungus">
        <title>Comparative genomic study of the Penicillium genus elucidates a diverse pangenome and 15 lateral gene transfer events.</title>
        <authorList>
            <person name="Petersen C."/>
            <person name="Sorensen T."/>
            <person name="Nielsen M.R."/>
            <person name="Sondergaard T.E."/>
            <person name="Sorensen J.L."/>
            <person name="Fitzpatrick D.A."/>
            <person name="Frisvad J.C."/>
            <person name="Nielsen K.L."/>
        </authorList>
    </citation>
    <scope>NUCLEOTIDE SEQUENCE</scope>
    <source>
        <strain evidence="11">IBT 17660</strain>
    </source>
</reference>
<dbReference type="AlphaFoldDB" id="A0A9W9WJD4"/>
<feature type="transmembrane region" description="Helical" evidence="9">
    <location>
        <begin position="273"/>
        <end position="292"/>
    </location>
</feature>
<feature type="transmembrane region" description="Helical" evidence="9">
    <location>
        <begin position="465"/>
        <end position="491"/>
    </location>
</feature>
<feature type="domain" description="Sodium/calcium exchanger membrane region" evidence="10">
    <location>
        <begin position="138"/>
        <end position="294"/>
    </location>
</feature>
<dbReference type="InterPro" id="IPR004713">
    <property type="entry name" value="CaH_exchang"/>
</dbReference>
<keyword evidence="7 9" id="KW-0472">Membrane</keyword>
<dbReference type="OrthoDB" id="1699231at2759"/>
<evidence type="ECO:0000256" key="2">
    <source>
        <dbReference type="ARBA" id="ARBA00008170"/>
    </source>
</evidence>
<keyword evidence="12" id="KW-1185">Reference proteome</keyword>
<feature type="transmembrane region" description="Helical" evidence="9">
    <location>
        <begin position="138"/>
        <end position="159"/>
    </location>
</feature>
<dbReference type="GO" id="GO:0000329">
    <property type="term" value="C:fungal-type vacuole membrane"/>
    <property type="evidence" value="ECO:0007669"/>
    <property type="project" value="TreeGrafter"/>
</dbReference>
<name>A0A9W9WJD4_9EURO</name>
<dbReference type="GO" id="GO:0012505">
    <property type="term" value="C:endomembrane system"/>
    <property type="evidence" value="ECO:0007669"/>
    <property type="project" value="UniProtKB-SubCell"/>
</dbReference>
<evidence type="ECO:0000256" key="8">
    <source>
        <dbReference type="SAM" id="MobiDB-lite"/>
    </source>
</evidence>
<evidence type="ECO:0000256" key="3">
    <source>
        <dbReference type="ARBA" id="ARBA00022448"/>
    </source>
</evidence>
<evidence type="ECO:0000256" key="7">
    <source>
        <dbReference type="ARBA" id="ARBA00023136"/>
    </source>
</evidence>